<protein>
    <recommendedName>
        <fullName evidence="3">Solute-binding protein family 3/N-terminal domain-containing protein</fullName>
    </recommendedName>
</protein>
<gene>
    <name evidence="1" type="ORF">I7X43_01825</name>
</gene>
<comment type="caution">
    <text evidence="1">The sequence shown here is derived from an EMBL/GenBank/DDBJ whole genome shotgun (WGS) entry which is preliminary data.</text>
</comment>
<evidence type="ECO:0000313" key="2">
    <source>
        <dbReference type="Proteomes" id="UP000620139"/>
    </source>
</evidence>
<dbReference type="RefSeq" id="WP_198099181.1">
    <property type="nucleotide sequence ID" value="NZ_JAEDAL010000001.1"/>
</dbReference>
<keyword evidence="2" id="KW-1185">Reference proteome</keyword>
<dbReference type="Proteomes" id="UP000620139">
    <property type="component" value="Unassembled WGS sequence"/>
</dbReference>
<organism evidence="1 2">
    <name type="scientific">Inhella gelatinilytica</name>
    <dbReference type="NCBI Taxonomy" id="2795030"/>
    <lineage>
        <taxon>Bacteria</taxon>
        <taxon>Pseudomonadati</taxon>
        <taxon>Pseudomonadota</taxon>
        <taxon>Betaproteobacteria</taxon>
        <taxon>Burkholderiales</taxon>
        <taxon>Sphaerotilaceae</taxon>
        <taxon>Inhella</taxon>
    </lineage>
</organism>
<evidence type="ECO:0008006" key="3">
    <source>
        <dbReference type="Google" id="ProtNLM"/>
    </source>
</evidence>
<name>A0A931ISY9_9BURK</name>
<dbReference type="AlphaFoldDB" id="A0A931ISY9"/>
<proteinExistence type="predicted"/>
<evidence type="ECO:0000313" key="1">
    <source>
        <dbReference type="EMBL" id="MBH9551574.1"/>
    </source>
</evidence>
<dbReference type="Gene3D" id="3.40.190.10">
    <property type="entry name" value="Periplasmic binding protein-like II"/>
    <property type="match status" value="2"/>
</dbReference>
<dbReference type="EMBL" id="JAEDAL010000001">
    <property type="protein sequence ID" value="MBH9551574.1"/>
    <property type="molecule type" value="Genomic_DNA"/>
</dbReference>
<accession>A0A931ISY9</accession>
<dbReference type="SUPFAM" id="SSF53850">
    <property type="entry name" value="Periplasmic binding protein-like II"/>
    <property type="match status" value="1"/>
</dbReference>
<sequence>MLKLWQEALAAELGRPAELVVVPRRREEFVTEKGSADLRCLTSPDWIPASHLGLYEWPRPFMAIREFIIANHPHPLTNLEDLPQGALIGTVGGYHYPKLEVAFASKRLRRDDATHESSALSKHLAGRVDFTVMRDIDVLYQRQRDAGQAARLHITGVEITRTSVYCARIQHGRITLTELTRAQDRLMKQGRLEQIVESVIGTKFAQP</sequence>
<reference evidence="1" key="1">
    <citation type="submission" date="2020-12" db="EMBL/GenBank/DDBJ databases">
        <title>The genome sequence of Inhella sp. 4Y17.</title>
        <authorList>
            <person name="Liu Y."/>
        </authorList>
    </citation>
    <scope>NUCLEOTIDE SEQUENCE</scope>
    <source>
        <strain evidence="1">4Y10</strain>
    </source>
</reference>